<feature type="region of interest" description="Disordered" evidence="1">
    <location>
        <begin position="537"/>
        <end position="587"/>
    </location>
</feature>
<dbReference type="STRING" id="306901.Q2H556"/>
<feature type="region of interest" description="Disordered" evidence="1">
    <location>
        <begin position="602"/>
        <end position="628"/>
    </location>
</feature>
<feature type="compositionally biased region" description="Low complexity" evidence="1">
    <location>
        <begin position="612"/>
        <end position="623"/>
    </location>
</feature>
<dbReference type="RefSeq" id="XP_001222304.1">
    <property type="nucleotide sequence ID" value="XM_001222303.1"/>
</dbReference>
<dbReference type="GeneID" id="4390522"/>
<evidence type="ECO:0000313" key="3">
    <source>
        <dbReference type="Proteomes" id="UP000001056"/>
    </source>
</evidence>
<evidence type="ECO:0000256" key="1">
    <source>
        <dbReference type="SAM" id="MobiDB-lite"/>
    </source>
</evidence>
<organism evidence="2 3">
    <name type="scientific">Chaetomium globosum (strain ATCC 6205 / CBS 148.51 / DSM 1962 / NBRC 6347 / NRRL 1970)</name>
    <name type="common">Soil fungus</name>
    <dbReference type="NCBI Taxonomy" id="306901"/>
    <lineage>
        <taxon>Eukaryota</taxon>
        <taxon>Fungi</taxon>
        <taxon>Dikarya</taxon>
        <taxon>Ascomycota</taxon>
        <taxon>Pezizomycotina</taxon>
        <taxon>Sordariomycetes</taxon>
        <taxon>Sordariomycetidae</taxon>
        <taxon>Sordariales</taxon>
        <taxon>Chaetomiaceae</taxon>
        <taxon>Chaetomium</taxon>
    </lineage>
</organism>
<feature type="compositionally biased region" description="Low complexity" evidence="1">
    <location>
        <begin position="86"/>
        <end position="97"/>
    </location>
</feature>
<sequence length="676" mass="73980">MPSPSEFSSQARRRGLGDNTAKPPAKPGYCYDIHLTDDHPCAPSPPQIFSSTNAELWIHGWPATAHEHQDYFAEWEHPPPKHHQHQQPPQHQPQQHPIPLVKPHAGHGTSHTELTKLSGREYALRAADPSDFASVWEHSILPLLSGLIKEHCTGDFAVDVHNFPERSAEAVPRVIYITLPADMDTAALEPAVRGELARAVPERFNPVYLKFRKGDLQRSQWCPEPIVGMSIGPAKGLDAASLGGFVRVGQNLYAMSARHVFEDAMRVGQLRVSHPADPDLQLVVPPDPTGRQYGIGRVSMCSPAGTYRSSLTFQGIPVPEDQKKVEMDCMEMNGGVAVKSVAMVKGNTEVYAMARTSGYSLGFTSDVPGVRRYKGQERRDWTVRQYSPFKLPKEGQASSPWQTVRQWVTSGIGVPGDSGAWLIQRSDDAVVGLIWGRNHDSGNPFEKVRFAYFTPIVDILADVEQNHADGQGVSLPVYRDQGLPRDGRYRNSRAPVTADMSRDPWNIFTTRSIQEHRQAQVDLIESRFVGTSVPAMEATFDRRPSPPTEPATDSTPGHGVVKGSVLTVDPPTPAPRSERGGSISTSRSQERLLLGLGAHSAPDLSLPELTTGSSIHSGPSIGSDKPDAVAEGNDVQVVGELDAGEEIAEIEEPIRAKASFAPKFHQVSPGRERILM</sequence>
<dbReference type="InParanoid" id="Q2H556"/>
<accession>Q2H556</accession>
<keyword evidence="3" id="KW-1185">Reference proteome</keyword>
<feature type="compositionally biased region" description="Polar residues" evidence="1">
    <location>
        <begin position="1"/>
        <end position="10"/>
    </location>
</feature>
<dbReference type="eggNOG" id="ENOG502RA84">
    <property type="taxonomic scope" value="Eukaryota"/>
</dbReference>
<evidence type="ECO:0000313" key="2">
    <source>
        <dbReference type="EMBL" id="EAQ89590.1"/>
    </source>
</evidence>
<feature type="region of interest" description="Disordered" evidence="1">
    <location>
        <begin position="1"/>
        <end position="31"/>
    </location>
</feature>
<gene>
    <name evidence="2" type="ORF">CHGG_06209</name>
</gene>
<protein>
    <submittedName>
        <fullName evidence="2">Uncharacterized protein</fullName>
    </submittedName>
</protein>
<dbReference type="OrthoDB" id="5242988at2759"/>
<feature type="region of interest" description="Disordered" evidence="1">
    <location>
        <begin position="75"/>
        <end position="112"/>
    </location>
</feature>
<dbReference type="Proteomes" id="UP000001056">
    <property type="component" value="Unassembled WGS sequence"/>
</dbReference>
<name>Q2H556_CHAGB</name>
<dbReference type="HOGENOM" id="CLU_483654_0_0_1"/>
<dbReference type="VEuPathDB" id="FungiDB:CHGG_06209"/>
<reference evidence="3" key="1">
    <citation type="journal article" date="2015" name="Genome Announc.">
        <title>Draft genome sequence of the cellulolytic fungus Chaetomium globosum.</title>
        <authorList>
            <person name="Cuomo C.A."/>
            <person name="Untereiner W.A."/>
            <person name="Ma L.-J."/>
            <person name="Grabherr M."/>
            <person name="Birren B.W."/>
        </authorList>
    </citation>
    <scope>NUCLEOTIDE SEQUENCE [LARGE SCALE GENOMIC DNA]</scope>
    <source>
        <strain evidence="3">ATCC 6205 / CBS 148.51 / DSM 1962 / NBRC 6347 / NRRL 1970</strain>
    </source>
</reference>
<dbReference type="AlphaFoldDB" id="Q2H556"/>
<proteinExistence type="predicted"/>
<dbReference type="EMBL" id="CH408031">
    <property type="protein sequence ID" value="EAQ89590.1"/>
    <property type="molecule type" value="Genomic_DNA"/>
</dbReference>